<dbReference type="Pfam" id="PF05203">
    <property type="entry name" value="Hom_end_hint"/>
    <property type="match status" value="1"/>
</dbReference>
<dbReference type="PROSITE" id="PS50819">
    <property type="entry name" value="INTEIN_ENDONUCLEASE"/>
    <property type="match status" value="1"/>
</dbReference>
<dbReference type="GO" id="GO:0016539">
    <property type="term" value="P:intein-mediated protein splicing"/>
    <property type="evidence" value="ECO:0007669"/>
    <property type="project" value="InterPro"/>
</dbReference>
<evidence type="ECO:0000259" key="1">
    <source>
        <dbReference type="PROSITE" id="PS50819"/>
    </source>
</evidence>
<dbReference type="EMBL" id="LT598490">
    <property type="protein sequence ID" value="SCW02481.1"/>
    <property type="molecule type" value="Genomic_DNA"/>
</dbReference>
<dbReference type="InterPro" id="IPR036844">
    <property type="entry name" value="Hint_dom_sf"/>
</dbReference>
<dbReference type="Gene3D" id="3.10.28.10">
    <property type="entry name" value="Homing endonucleases"/>
    <property type="match status" value="2"/>
</dbReference>
<name>A0A1G4MEZ8_LACFM</name>
<dbReference type="GO" id="GO:0004519">
    <property type="term" value="F:endonuclease activity"/>
    <property type="evidence" value="ECO:0007669"/>
    <property type="project" value="InterPro"/>
</dbReference>
<accession>A0A1G4MEZ8</accession>
<dbReference type="OrthoDB" id="4037793at2759"/>
<sequence length="844" mass="95884">MTEKEHAFIGGLITGTKIFLSDGRLIPVEEIKVGARLMSLDGSDARVSSIHSSVDDILQINQTSCHTAHLRDENRAPPWGLIELGCSKRQRMKLRTKQRVKRITRKPERCSIIEITQLREHVTEDGRTIQTLRTTSKQFPPSCSSQTIEEYIESCKVPNGFITWESELDDLKYLNKELRASTRLILCPLAVEIPMLLPWLESKFNRGITDKELEAMAWLLGFWIGNGHRRGAKFSLRSGDHDVNDYLEACGTLWGMTLRIVLRDPENGYKADGYLHTFDGEVRNWNRNNPLVKVLEGLRFYQNGRLDGKKAIPSFMKTEQRLVREAFMAGLIDSDGFINIQDHCLRVKISTISPLIRDGILSVGRSMGLNVTVHFCPEKQNLNGYHESDTWVFHLFGGSNHGTLWSILCRCSCERKRNPPIQFVRKRDVAEFETDDEEDSDVSLEEALGEWVEAPSNNDKGLLARSSAGGRKVSEIISEDDQFEQGGDESSEFDLEDDDNNLHFAFIPFKTSQVGTAQVFGITFSEDSNIKPFLTEQQVMCFSAHQLTNETRSNASFSRSCLSCHGTVTIEWYKLPWDTASARRLCSVCYKQYSRSKMRCCNCNKVFSKSIMQARMRKESMKTCMSRDGKRVQGYSCDTCDGVIEQPGSKNTNPHPSDKHRSGSCYFCDSQESGGWRKVPWVPDKEWCSVCRSRYGGTATVCTNDKCRKIPFKGEFNKMEAIDESLGHYKCLKCGSVARKDLKKQCRAVKKLEEREGTCYSCGPTTSKRWNGLPWDKKAPAEICQRCYHLWRGSGERCFNPSCRRIFTKTEVFKMKKLKHIDGPSGASTKCRPCIVCRGPTTLK</sequence>
<dbReference type="InterPro" id="IPR027434">
    <property type="entry name" value="Homing_endonucl"/>
</dbReference>
<evidence type="ECO:0000313" key="3">
    <source>
        <dbReference type="Proteomes" id="UP000190831"/>
    </source>
</evidence>
<evidence type="ECO:0000313" key="2">
    <source>
        <dbReference type="EMBL" id="SCW02481.1"/>
    </source>
</evidence>
<dbReference type="Proteomes" id="UP000190831">
    <property type="component" value="Chromosome F"/>
</dbReference>
<protein>
    <submittedName>
        <fullName evidence="2">LAFE_0F07382g1_1</fullName>
    </submittedName>
</protein>
<dbReference type="InterPro" id="IPR007869">
    <property type="entry name" value="Homing_endonuc_PI-Sce"/>
</dbReference>
<organism evidence="2 3">
    <name type="scientific">Lachancea fermentati</name>
    <name type="common">Zygosaccharomyces fermentati</name>
    <dbReference type="NCBI Taxonomy" id="4955"/>
    <lineage>
        <taxon>Eukaryota</taxon>
        <taxon>Fungi</taxon>
        <taxon>Dikarya</taxon>
        <taxon>Ascomycota</taxon>
        <taxon>Saccharomycotina</taxon>
        <taxon>Saccharomycetes</taxon>
        <taxon>Saccharomycetales</taxon>
        <taxon>Saccharomycetaceae</taxon>
        <taxon>Lachancea</taxon>
    </lineage>
</organism>
<dbReference type="PRINTS" id="PR00379">
    <property type="entry name" value="INTEIN"/>
</dbReference>
<gene>
    <name evidence="2" type="ORF">LAFE_0F07382G</name>
</gene>
<proteinExistence type="predicted"/>
<dbReference type="InterPro" id="IPR007868">
    <property type="entry name" value="Hom_end_hint"/>
</dbReference>
<keyword evidence="3" id="KW-1185">Reference proteome</keyword>
<dbReference type="GO" id="GO:0003677">
    <property type="term" value="F:DNA binding"/>
    <property type="evidence" value="ECO:0007669"/>
    <property type="project" value="InterPro"/>
</dbReference>
<dbReference type="SUPFAM" id="SSF51294">
    <property type="entry name" value="Hedgehog/intein (Hint) domain"/>
    <property type="match status" value="1"/>
</dbReference>
<dbReference type="InterPro" id="IPR036280">
    <property type="entry name" value="Multihaem_cyt_sf"/>
</dbReference>
<dbReference type="OMA" id="NDYLEAC"/>
<feature type="domain" description="DOD-type homing endonuclease" evidence="1">
    <location>
        <begin position="219"/>
        <end position="369"/>
    </location>
</feature>
<dbReference type="SUPFAM" id="SSF55608">
    <property type="entry name" value="Homing endonucleases"/>
    <property type="match status" value="2"/>
</dbReference>
<dbReference type="SUPFAM" id="SSF48695">
    <property type="entry name" value="Multiheme cytochromes"/>
    <property type="match status" value="1"/>
</dbReference>
<dbReference type="InterPro" id="IPR004042">
    <property type="entry name" value="Intein_endonuc_central"/>
</dbReference>
<dbReference type="InterPro" id="IPR006142">
    <property type="entry name" value="INTEIN"/>
</dbReference>
<dbReference type="STRING" id="4955.A0A1G4MEZ8"/>
<dbReference type="Gene3D" id="2.170.16.10">
    <property type="entry name" value="Hedgehog/Intein (Hint) domain"/>
    <property type="match status" value="1"/>
</dbReference>
<dbReference type="Pfam" id="PF05204">
    <property type="entry name" value="Hom_end"/>
    <property type="match status" value="1"/>
</dbReference>
<dbReference type="AlphaFoldDB" id="A0A1G4MEZ8"/>
<reference evidence="3" key="1">
    <citation type="submission" date="2016-03" db="EMBL/GenBank/DDBJ databases">
        <authorList>
            <person name="Devillers H."/>
        </authorList>
    </citation>
    <scope>NUCLEOTIDE SEQUENCE [LARGE SCALE GENOMIC DNA]</scope>
</reference>